<name>A0AAD6YVN1_9AGAR</name>
<reference evidence="2" key="1">
    <citation type="submission" date="2023-03" db="EMBL/GenBank/DDBJ databases">
        <title>Massive genome expansion in bonnet fungi (Mycena s.s.) driven by repeated elements and novel gene families across ecological guilds.</title>
        <authorList>
            <consortium name="Lawrence Berkeley National Laboratory"/>
            <person name="Harder C.B."/>
            <person name="Miyauchi S."/>
            <person name="Viragh M."/>
            <person name="Kuo A."/>
            <person name="Thoen E."/>
            <person name="Andreopoulos B."/>
            <person name="Lu D."/>
            <person name="Skrede I."/>
            <person name="Drula E."/>
            <person name="Henrissat B."/>
            <person name="Morin E."/>
            <person name="Kohler A."/>
            <person name="Barry K."/>
            <person name="LaButti K."/>
            <person name="Morin E."/>
            <person name="Salamov A."/>
            <person name="Lipzen A."/>
            <person name="Mereny Z."/>
            <person name="Hegedus B."/>
            <person name="Baldrian P."/>
            <person name="Stursova M."/>
            <person name="Weitz H."/>
            <person name="Taylor A."/>
            <person name="Grigoriev I.V."/>
            <person name="Nagy L.G."/>
            <person name="Martin F."/>
            <person name="Kauserud H."/>
        </authorList>
    </citation>
    <scope>NUCLEOTIDE SEQUENCE</scope>
    <source>
        <strain evidence="2">9144</strain>
    </source>
</reference>
<evidence type="ECO:0000313" key="2">
    <source>
        <dbReference type="EMBL" id="KAJ7230460.1"/>
    </source>
</evidence>
<feature type="non-terminal residue" evidence="2">
    <location>
        <position position="1"/>
    </location>
</feature>
<proteinExistence type="predicted"/>
<dbReference type="EMBL" id="JARJCW010000001">
    <property type="protein sequence ID" value="KAJ7230460.1"/>
    <property type="molecule type" value="Genomic_DNA"/>
</dbReference>
<keyword evidence="1" id="KW-0812">Transmembrane</keyword>
<comment type="caution">
    <text evidence="2">The sequence shown here is derived from an EMBL/GenBank/DDBJ whole genome shotgun (WGS) entry which is preliminary data.</text>
</comment>
<protein>
    <submittedName>
        <fullName evidence="2">Uncharacterized protein</fullName>
    </submittedName>
</protein>
<sequence>MLVASILFDTIPRHVYLHILLRIPSLYFSRVTRIFEDARLSLPAIKRMAQASAEQWESNYSSPFTFIQQPMATNEAPLPRSLLSFRASWESFVDSLMREWKTLNVISVLICRAILTLLQIDAASHPITRTTALFSLICALMSLLYGCMYIVRFGTMRKMHKASSFATEAQNSAASIWWNVWVLLAMPAIWLSWSIITFFASIMSFIWLSGSSQDLAGVVLSPRAALGPRIGLTFVFSLGLVYLVLIVREFHRY</sequence>
<gene>
    <name evidence="2" type="ORF">GGX14DRAFT_344621</name>
</gene>
<keyword evidence="1" id="KW-0472">Membrane</keyword>
<organism evidence="2 3">
    <name type="scientific">Mycena pura</name>
    <dbReference type="NCBI Taxonomy" id="153505"/>
    <lineage>
        <taxon>Eukaryota</taxon>
        <taxon>Fungi</taxon>
        <taxon>Dikarya</taxon>
        <taxon>Basidiomycota</taxon>
        <taxon>Agaricomycotina</taxon>
        <taxon>Agaricomycetes</taxon>
        <taxon>Agaricomycetidae</taxon>
        <taxon>Agaricales</taxon>
        <taxon>Marasmiineae</taxon>
        <taxon>Mycenaceae</taxon>
        <taxon>Mycena</taxon>
    </lineage>
</organism>
<feature type="transmembrane region" description="Helical" evidence="1">
    <location>
        <begin position="228"/>
        <end position="247"/>
    </location>
</feature>
<evidence type="ECO:0000313" key="3">
    <source>
        <dbReference type="Proteomes" id="UP001219525"/>
    </source>
</evidence>
<feature type="transmembrane region" description="Helical" evidence="1">
    <location>
        <begin position="180"/>
        <end position="208"/>
    </location>
</feature>
<evidence type="ECO:0000256" key="1">
    <source>
        <dbReference type="SAM" id="Phobius"/>
    </source>
</evidence>
<feature type="transmembrane region" description="Helical" evidence="1">
    <location>
        <begin position="132"/>
        <end position="151"/>
    </location>
</feature>
<dbReference type="AlphaFoldDB" id="A0AAD6YVN1"/>
<dbReference type="Proteomes" id="UP001219525">
    <property type="component" value="Unassembled WGS sequence"/>
</dbReference>
<keyword evidence="3" id="KW-1185">Reference proteome</keyword>
<accession>A0AAD6YVN1</accession>
<keyword evidence="1" id="KW-1133">Transmembrane helix</keyword>